<keyword evidence="3 5" id="KW-0687">Ribonucleoprotein</keyword>
<feature type="region of interest" description="Disordered" evidence="6">
    <location>
        <begin position="1"/>
        <end position="22"/>
    </location>
</feature>
<dbReference type="AlphaFoldDB" id="C8W577"/>
<dbReference type="InterPro" id="IPR011332">
    <property type="entry name" value="Ribosomal_zn-bd"/>
</dbReference>
<gene>
    <name evidence="5" type="primary">rpmF</name>
    <name evidence="7" type="ordered locus">Dtox_1174</name>
</gene>
<evidence type="ECO:0000313" key="8">
    <source>
        <dbReference type="Proteomes" id="UP000002217"/>
    </source>
</evidence>
<name>C8W577_DESAS</name>
<dbReference type="HOGENOM" id="CLU_129084_1_3_9"/>
<organism evidence="7 8">
    <name type="scientific">Desulfofarcimen acetoxidans (strain ATCC 49208 / DSM 771 / KCTC 5769 / VKM B-1644 / 5575)</name>
    <name type="common">Desulfotomaculum acetoxidans</name>
    <dbReference type="NCBI Taxonomy" id="485916"/>
    <lineage>
        <taxon>Bacteria</taxon>
        <taxon>Bacillati</taxon>
        <taxon>Bacillota</taxon>
        <taxon>Clostridia</taxon>
        <taxon>Eubacteriales</taxon>
        <taxon>Peptococcaceae</taxon>
        <taxon>Desulfofarcimen</taxon>
    </lineage>
</organism>
<dbReference type="NCBIfam" id="TIGR01031">
    <property type="entry name" value="rpmF_bact"/>
    <property type="match status" value="1"/>
</dbReference>
<dbReference type="HAMAP" id="MF_00340">
    <property type="entry name" value="Ribosomal_bL32"/>
    <property type="match status" value="1"/>
</dbReference>
<dbReference type="PANTHER" id="PTHR35534">
    <property type="entry name" value="50S RIBOSOMAL PROTEIN L32"/>
    <property type="match status" value="1"/>
</dbReference>
<dbReference type="InterPro" id="IPR002677">
    <property type="entry name" value="Ribosomal_bL32"/>
</dbReference>
<dbReference type="PANTHER" id="PTHR35534:SF1">
    <property type="entry name" value="LARGE RIBOSOMAL SUBUNIT PROTEIN BL32"/>
    <property type="match status" value="1"/>
</dbReference>
<accession>C8W577</accession>
<evidence type="ECO:0000313" key="7">
    <source>
        <dbReference type="EMBL" id="ACV62059.1"/>
    </source>
</evidence>
<keyword evidence="8" id="KW-1185">Reference proteome</keyword>
<dbReference type="Proteomes" id="UP000002217">
    <property type="component" value="Chromosome"/>
</dbReference>
<proteinExistence type="inferred from homology"/>
<evidence type="ECO:0000256" key="5">
    <source>
        <dbReference type="HAMAP-Rule" id="MF_00340"/>
    </source>
</evidence>
<dbReference type="KEGG" id="dae:Dtox_1174"/>
<evidence type="ECO:0000256" key="4">
    <source>
        <dbReference type="ARBA" id="ARBA00035178"/>
    </source>
</evidence>
<dbReference type="eggNOG" id="COG0333">
    <property type="taxonomic scope" value="Bacteria"/>
</dbReference>
<evidence type="ECO:0000256" key="2">
    <source>
        <dbReference type="ARBA" id="ARBA00022980"/>
    </source>
</evidence>
<dbReference type="RefSeq" id="WP_015756774.1">
    <property type="nucleotide sequence ID" value="NC_013216.1"/>
</dbReference>
<dbReference type="SUPFAM" id="SSF57829">
    <property type="entry name" value="Zn-binding ribosomal proteins"/>
    <property type="match status" value="1"/>
</dbReference>
<comment type="similarity">
    <text evidence="1 5">Belongs to the bacterial ribosomal protein bL32 family.</text>
</comment>
<keyword evidence="2 5" id="KW-0689">Ribosomal protein</keyword>
<dbReference type="STRING" id="485916.Dtox_1174"/>
<protein>
    <recommendedName>
        <fullName evidence="4 5">Large ribosomal subunit protein bL32</fullName>
    </recommendedName>
</protein>
<evidence type="ECO:0000256" key="3">
    <source>
        <dbReference type="ARBA" id="ARBA00023274"/>
    </source>
</evidence>
<dbReference type="OrthoDB" id="9812874at2"/>
<evidence type="ECO:0000256" key="1">
    <source>
        <dbReference type="ARBA" id="ARBA00008560"/>
    </source>
</evidence>
<evidence type="ECO:0000256" key="6">
    <source>
        <dbReference type="SAM" id="MobiDB-lite"/>
    </source>
</evidence>
<dbReference type="GO" id="GO:0006412">
    <property type="term" value="P:translation"/>
    <property type="evidence" value="ECO:0007669"/>
    <property type="project" value="UniProtKB-UniRule"/>
</dbReference>
<dbReference type="GO" id="GO:0015934">
    <property type="term" value="C:large ribosomal subunit"/>
    <property type="evidence" value="ECO:0007669"/>
    <property type="project" value="InterPro"/>
</dbReference>
<dbReference type="Pfam" id="PF01783">
    <property type="entry name" value="Ribosomal_L32p"/>
    <property type="match status" value="1"/>
</dbReference>
<dbReference type="GO" id="GO:0003735">
    <property type="term" value="F:structural constituent of ribosome"/>
    <property type="evidence" value="ECO:0007669"/>
    <property type="project" value="InterPro"/>
</dbReference>
<sequence length="57" mass="6547">MGLQQNRTSKQKKRSRRAQQKITPPVLVKCPQCHESVKPHYACTACGYYDAKKVVEK</sequence>
<reference evidence="7 8" key="1">
    <citation type="journal article" date="2009" name="Stand. Genomic Sci.">
        <title>Complete genome sequence of Desulfotomaculum acetoxidans type strain (5575).</title>
        <authorList>
            <person name="Spring S."/>
            <person name="Lapidus A."/>
            <person name="Schroder M."/>
            <person name="Gleim D."/>
            <person name="Sims D."/>
            <person name="Meincke L."/>
            <person name="Glavina Del Rio T."/>
            <person name="Tice H."/>
            <person name="Copeland A."/>
            <person name="Cheng J.F."/>
            <person name="Lucas S."/>
            <person name="Chen F."/>
            <person name="Nolan M."/>
            <person name="Bruce D."/>
            <person name="Goodwin L."/>
            <person name="Pitluck S."/>
            <person name="Ivanova N."/>
            <person name="Mavromatis K."/>
            <person name="Mikhailova N."/>
            <person name="Pati A."/>
            <person name="Chen A."/>
            <person name="Palaniappan K."/>
            <person name="Land M."/>
            <person name="Hauser L."/>
            <person name="Chang Y.J."/>
            <person name="Jeffries C.D."/>
            <person name="Chain P."/>
            <person name="Saunders E."/>
            <person name="Brettin T."/>
            <person name="Detter J.C."/>
            <person name="Goker M."/>
            <person name="Bristow J."/>
            <person name="Eisen J.A."/>
            <person name="Markowitz V."/>
            <person name="Hugenholtz P."/>
            <person name="Kyrpides N.C."/>
            <person name="Klenk H.P."/>
            <person name="Han C."/>
        </authorList>
    </citation>
    <scope>NUCLEOTIDE SEQUENCE [LARGE SCALE GENOMIC DNA]</scope>
    <source>
        <strain evidence="8">ATCC 49208 / DSM 771 / VKM B-1644</strain>
    </source>
</reference>
<dbReference type="EMBL" id="CP001720">
    <property type="protein sequence ID" value="ACV62059.1"/>
    <property type="molecule type" value="Genomic_DNA"/>
</dbReference>
<dbReference type="InterPro" id="IPR044957">
    <property type="entry name" value="Ribosomal_bL32_bact"/>
</dbReference>
<feature type="compositionally biased region" description="Basic residues" evidence="6">
    <location>
        <begin position="9"/>
        <end position="19"/>
    </location>
</feature>